<sequence>MAAPVHDDGRFDPLVEFAGGWTTELAEEYLPIDRLPPVAYECLGGRLVMGPVEGSANSWGELELASVMRLPARKAGYVVYNPLNVLFDSQTWIIPDLVVLREPARQATWVDAAQVVMPVEFVSLSSRRRDRIDKPALCAAAGVPFFLRVEIDGAYVAVELSELVDGAYVSRQRAVGGQLFRADIPFAMSFDPLELLEPGVAPS</sequence>
<organism evidence="2 3">
    <name type="scientific">Tsukamurella paurometabola</name>
    <name type="common">Corynebacterium paurometabolum</name>
    <dbReference type="NCBI Taxonomy" id="2061"/>
    <lineage>
        <taxon>Bacteria</taxon>
        <taxon>Bacillati</taxon>
        <taxon>Actinomycetota</taxon>
        <taxon>Actinomycetes</taxon>
        <taxon>Mycobacteriales</taxon>
        <taxon>Tsukamurellaceae</taxon>
        <taxon>Tsukamurella</taxon>
    </lineage>
</organism>
<dbReference type="RefSeq" id="WP_126196669.1">
    <property type="nucleotide sequence ID" value="NZ_CP085954.1"/>
</dbReference>
<dbReference type="Gene3D" id="3.90.1570.10">
    <property type="entry name" value="tt1808, chain A"/>
    <property type="match status" value="1"/>
</dbReference>
<dbReference type="InterPro" id="IPR008538">
    <property type="entry name" value="Uma2"/>
</dbReference>
<dbReference type="Proteomes" id="UP000271626">
    <property type="component" value="Chromosome"/>
</dbReference>
<evidence type="ECO:0000313" key="2">
    <source>
        <dbReference type="EMBL" id="VDR39595.1"/>
    </source>
</evidence>
<dbReference type="InterPro" id="IPR011335">
    <property type="entry name" value="Restrct_endonuc-II-like"/>
</dbReference>
<dbReference type="SUPFAM" id="SSF52980">
    <property type="entry name" value="Restriction endonuclease-like"/>
    <property type="match status" value="1"/>
</dbReference>
<accession>A0A3P8L3A7</accession>
<dbReference type="AlphaFoldDB" id="A0A3P8L3A7"/>
<dbReference type="EMBL" id="LR131273">
    <property type="protein sequence ID" value="VDR39595.1"/>
    <property type="molecule type" value="Genomic_DNA"/>
</dbReference>
<proteinExistence type="predicted"/>
<dbReference type="InterPro" id="IPR012296">
    <property type="entry name" value="Nuclease_put_TT1808"/>
</dbReference>
<evidence type="ECO:0000259" key="1">
    <source>
        <dbReference type="Pfam" id="PF05685"/>
    </source>
</evidence>
<evidence type="ECO:0000313" key="3">
    <source>
        <dbReference type="Proteomes" id="UP000271626"/>
    </source>
</evidence>
<protein>
    <submittedName>
        <fullName evidence="2">Uncharacterized protein conserved in cyanobacteria</fullName>
    </submittedName>
</protein>
<dbReference type="Pfam" id="PF05685">
    <property type="entry name" value="Uma2"/>
    <property type="match status" value="1"/>
</dbReference>
<feature type="domain" description="Putative restriction endonuclease" evidence="1">
    <location>
        <begin position="27"/>
        <end position="175"/>
    </location>
</feature>
<name>A0A3P8L3A7_TSUPA</name>
<dbReference type="OrthoDB" id="9799703at2"/>
<dbReference type="CDD" id="cd06260">
    <property type="entry name" value="DUF820-like"/>
    <property type="match status" value="1"/>
</dbReference>
<gene>
    <name evidence="2" type="ORF">NCTC10741_02738</name>
</gene>
<reference evidence="2 3" key="1">
    <citation type="submission" date="2018-12" db="EMBL/GenBank/DDBJ databases">
        <authorList>
            <consortium name="Pathogen Informatics"/>
        </authorList>
    </citation>
    <scope>NUCLEOTIDE SEQUENCE [LARGE SCALE GENOMIC DNA]</scope>
    <source>
        <strain evidence="2 3">NCTC10741</strain>
    </source>
</reference>